<sequence length="291" mass="32174">MMRLLAVVALTAAELCPPCFRLQNALHGNRTRQSLRWLHVPKTGSTFQNTVFHWACPGLPHRAGYGPGATPIRFAKLYDGSQLNRTLCDRDVDQTLPGHKPASMDRVDDTVAMFRRPAQRILSAFRDRKHADGFQDRDKAPNWRDLNASGYARHPGIAGCTTRMLLGAKCAHVHQKSEETARATNEAARGGGLPVAKATAVVRRLAFVGLQERWADSICLFHAMLGGAPRKIEFVVAHSRRRRGRDAPLVPAPYDEGRLDGFVDAADEAVYAEAARVFEANLRRFAPDCVS</sequence>
<keyword evidence="3" id="KW-1185">Reference proteome</keyword>
<dbReference type="InterPro" id="IPR027417">
    <property type="entry name" value="P-loop_NTPase"/>
</dbReference>
<name>A0A8J2SX56_9STRA</name>
<feature type="chain" id="PRO_5035189987" evidence="1">
    <location>
        <begin position="22"/>
        <end position="291"/>
    </location>
</feature>
<dbReference type="OrthoDB" id="200177at2759"/>
<gene>
    <name evidence="2" type="ORF">PECAL_5P28130</name>
</gene>
<reference evidence="2" key="1">
    <citation type="submission" date="2021-11" db="EMBL/GenBank/DDBJ databases">
        <authorList>
            <consortium name="Genoscope - CEA"/>
            <person name="William W."/>
        </authorList>
    </citation>
    <scope>NUCLEOTIDE SEQUENCE</scope>
</reference>
<evidence type="ECO:0000256" key="1">
    <source>
        <dbReference type="SAM" id="SignalP"/>
    </source>
</evidence>
<accession>A0A8J2SX56</accession>
<evidence type="ECO:0000313" key="3">
    <source>
        <dbReference type="Proteomes" id="UP000789595"/>
    </source>
</evidence>
<comment type="caution">
    <text evidence="2">The sequence shown here is derived from an EMBL/GenBank/DDBJ whole genome shotgun (WGS) entry which is preliminary data.</text>
</comment>
<dbReference type="AlphaFoldDB" id="A0A8J2SX56"/>
<organism evidence="2 3">
    <name type="scientific">Pelagomonas calceolata</name>
    <dbReference type="NCBI Taxonomy" id="35677"/>
    <lineage>
        <taxon>Eukaryota</taxon>
        <taxon>Sar</taxon>
        <taxon>Stramenopiles</taxon>
        <taxon>Ochrophyta</taxon>
        <taxon>Pelagophyceae</taxon>
        <taxon>Pelagomonadales</taxon>
        <taxon>Pelagomonadaceae</taxon>
        <taxon>Pelagomonas</taxon>
    </lineage>
</organism>
<proteinExistence type="predicted"/>
<dbReference type="Gene3D" id="3.40.50.300">
    <property type="entry name" value="P-loop containing nucleotide triphosphate hydrolases"/>
    <property type="match status" value="1"/>
</dbReference>
<dbReference type="EMBL" id="CAKKNE010000005">
    <property type="protein sequence ID" value="CAH0378301.1"/>
    <property type="molecule type" value="Genomic_DNA"/>
</dbReference>
<evidence type="ECO:0000313" key="2">
    <source>
        <dbReference type="EMBL" id="CAH0378301.1"/>
    </source>
</evidence>
<feature type="signal peptide" evidence="1">
    <location>
        <begin position="1"/>
        <end position="21"/>
    </location>
</feature>
<dbReference type="Proteomes" id="UP000789595">
    <property type="component" value="Unassembled WGS sequence"/>
</dbReference>
<protein>
    <submittedName>
        <fullName evidence="2">Uncharacterized protein</fullName>
    </submittedName>
</protein>
<keyword evidence="1" id="KW-0732">Signal</keyword>